<evidence type="ECO:0000256" key="6">
    <source>
        <dbReference type="ARBA" id="ARBA00022764"/>
    </source>
</evidence>
<keyword evidence="7" id="KW-0249">Electron transport</keyword>
<gene>
    <name evidence="11" type="ORF">KDN34_06590</name>
</gene>
<comment type="subcellular location">
    <subcellularLocation>
        <location evidence="2">Periplasm</location>
    </subcellularLocation>
</comment>
<evidence type="ECO:0000313" key="12">
    <source>
        <dbReference type="Proteomes" id="UP000679575"/>
    </source>
</evidence>
<accession>A0ABX7YWF0</accession>
<feature type="signal peptide" evidence="9">
    <location>
        <begin position="1"/>
        <end position="23"/>
    </location>
</feature>
<evidence type="ECO:0000256" key="8">
    <source>
        <dbReference type="ARBA" id="ARBA00023004"/>
    </source>
</evidence>
<dbReference type="Pfam" id="PF14537">
    <property type="entry name" value="Cytochrom_c3_2"/>
    <property type="match status" value="1"/>
</dbReference>
<proteinExistence type="predicted"/>
<dbReference type="InterPro" id="IPR036280">
    <property type="entry name" value="Multihaem_cyt_sf"/>
</dbReference>
<evidence type="ECO:0000256" key="4">
    <source>
        <dbReference type="ARBA" id="ARBA00022617"/>
    </source>
</evidence>
<sequence>MKKLITGIFLSLFAMVAAYNVSAAEKSDQFLAQKHMAKGLKCTSCHGDANNPKIEADRCLKCHGGWDALAKKTYKQSIYAGGSGLYLDDANPHDNHLGHMSCDNCHKGHSESKEEDSVCYKCHTFGWKIP</sequence>
<evidence type="ECO:0000256" key="5">
    <source>
        <dbReference type="ARBA" id="ARBA00022723"/>
    </source>
</evidence>
<evidence type="ECO:0000313" key="11">
    <source>
        <dbReference type="EMBL" id="QUN07093.1"/>
    </source>
</evidence>
<dbReference type="InterPro" id="IPR012286">
    <property type="entry name" value="Tetrahaem_cytochrome"/>
</dbReference>
<keyword evidence="12" id="KW-1185">Reference proteome</keyword>
<dbReference type="EMBL" id="CP073587">
    <property type="protein sequence ID" value="QUN07093.1"/>
    <property type="molecule type" value="Genomic_DNA"/>
</dbReference>
<evidence type="ECO:0000256" key="1">
    <source>
        <dbReference type="ARBA" id="ARBA00001926"/>
    </source>
</evidence>
<evidence type="ECO:0000256" key="7">
    <source>
        <dbReference type="ARBA" id="ARBA00022982"/>
    </source>
</evidence>
<organism evidence="11 12">
    <name type="scientific">Shewanella yunxiaonensis</name>
    <dbReference type="NCBI Taxonomy" id="2829809"/>
    <lineage>
        <taxon>Bacteria</taxon>
        <taxon>Pseudomonadati</taxon>
        <taxon>Pseudomonadota</taxon>
        <taxon>Gammaproteobacteria</taxon>
        <taxon>Alteromonadales</taxon>
        <taxon>Shewanellaceae</taxon>
        <taxon>Shewanella</taxon>
    </lineage>
</organism>
<keyword evidence="4" id="KW-0349">Heme</keyword>
<evidence type="ECO:0000256" key="2">
    <source>
        <dbReference type="ARBA" id="ARBA00004418"/>
    </source>
</evidence>
<feature type="domain" description="Tetrahaem cytochrome" evidence="10">
    <location>
        <begin position="35"/>
        <end position="124"/>
    </location>
</feature>
<name>A0ABX7YWF0_9GAMM</name>
<evidence type="ECO:0000256" key="9">
    <source>
        <dbReference type="SAM" id="SignalP"/>
    </source>
</evidence>
<keyword evidence="8" id="KW-0408">Iron</keyword>
<keyword evidence="6" id="KW-0574">Periplasm</keyword>
<comment type="cofactor">
    <cofactor evidence="1">
        <name>heme c</name>
        <dbReference type="ChEBI" id="CHEBI:61717"/>
    </cofactor>
</comment>
<feature type="chain" id="PRO_5045816199" evidence="9">
    <location>
        <begin position="24"/>
        <end position="130"/>
    </location>
</feature>
<evidence type="ECO:0000259" key="10">
    <source>
        <dbReference type="Pfam" id="PF14537"/>
    </source>
</evidence>
<evidence type="ECO:0000256" key="3">
    <source>
        <dbReference type="ARBA" id="ARBA00022448"/>
    </source>
</evidence>
<dbReference type="Proteomes" id="UP000679575">
    <property type="component" value="Chromosome"/>
</dbReference>
<keyword evidence="3" id="KW-0813">Transport</keyword>
<reference evidence="11 12" key="1">
    <citation type="submission" date="2021-04" db="EMBL/GenBank/DDBJ databases">
        <title>Novel species identification of genus Shewanella.</title>
        <authorList>
            <person name="Liu G."/>
        </authorList>
    </citation>
    <scope>NUCLEOTIDE SEQUENCE [LARGE SCALE GENOMIC DNA]</scope>
    <source>
        <strain evidence="11 12">FJAT-54481</strain>
    </source>
</reference>
<keyword evidence="9" id="KW-0732">Signal</keyword>
<dbReference type="Gene3D" id="1.10.1130.10">
    <property type="entry name" value="Flavocytochrome C3, Chain A"/>
    <property type="match status" value="1"/>
</dbReference>
<keyword evidence="5" id="KW-0479">Metal-binding</keyword>
<dbReference type="RefSeq" id="WP_212596097.1">
    <property type="nucleotide sequence ID" value="NZ_CP073587.1"/>
</dbReference>
<protein>
    <submittedName>
        <fullName evidence="11">Cytochrome c3 family protein</fullName>
    </submittedName>
</protein>
<dbReference type="SUPFAM" id="SSF48695">
    <property type="entry name" value="Multiheme cytochromes"/>
    <property type="match status" value="1"/>
</dbReference>